<gene>
    <name evidence="2" type="ORF">RGQ29_001836</name>
</gene>
<dbReference type="SUPFAM" id="SSF117289">
    <property type="entry name" value="Nucleoporin domain"/>
    <property type="match status" value="1"/>
</dbReference>
<sequence length="1565" mass="169980">MVSVDEINTKMIELQDEVEGEFVNNTDFYFDQIGEPLPIKPFDSDSDPIFDLQALPSQPLAVSELHRLIFVAHSDGFCVARTKDAIDSAKSSPSSSIQELSIVDVPIGKVHILALSTDNSTLAASVASNIHFFSVSSLLNREVEPSFSCSVDDASFVKDFRWRKKSENSYVVLSNSGKLYQGAVDGPFKEVMDNVDAVEWSAKGKFVAVARKNVLSIMSSRFKERFCMSLSFKSLIGDSDCSAKVDSIRWVRPDCIILGCFRLTADGQEENYIVQVIRNKDGKITDASFEPVVLSFDYLFEGFYDDILPPGTGPHLFLSYLEQCQLAITANRKNTETHIVFLGWSLGDELNEVAVIDIEREKWKPKIGLQDNGDDNLILGLCVDKVSLYEKFKIQLGADERIELSPYCILLCLTLEGKLVMFHVASTRETAVPPEVISAPSEEEDEVVDTHAAVPVQCDLSKSSLGLDKPESEHVSLEGNKKELNMKGVGEIFKRTDSKPSDSVSPVVASPVSFNDSLLKNRKVESQLNSLSFEGDRQQTAPVTKLFQDTDGQPIQPSSQQSTKLDQSSNKASFNMVSDLSKTGIQKIGSNPAFGVNSPADIPGQSDHKNLSNSVGTSEEFLGNIRSTSLQSASSQSRSSRNFVFPKDSNARSSLFTSGSIQGNRTENSGLSYGASNVSGGLAVKPFHLKDSTGTSTSVNSSARPVQIGGQRTSVGAGNIESSPSVHSLQTSSQEKFALGKYGNHNVHPSKENYRTQPPSAMLNSEPNSSKQFGNINELTKELDTLLESIEAEGGFRDACTINQKSSVEALEEGMTTLCQKCGIWKSIMDERLGEIQNLLDKTVQVLARKIYMEGIVKQASDSRYWDLWNRQKLSSEHEMKRRHILQMSQDLTNQLIELERHFNNLELNKFGENGGSHVGWRAQQSKFRPSRQTQSLHSLHSTMSSQLAAAEQLSECLSKQMAVLNLGAPVKQQNVKMELFETIGIPYDASFSSPDATKVSDTPSTKKLLHSSGSTAAKDESRRKQLSAMKSSEPETVRRRRDSLDRSWAKFEPSKTTVKRILLQEHHKASMNGSSFLVDKQHFNPHMLNVSAAECPLVRITPSTYSSQDKDIQDTSTKQASKNPIQFTRANELPAPSQSVGLKFPTLQTDNVSALSFLSASEFSPVIGKDRTRETHDITIGHSFSEITYNPGSVPLNEAKSMVQSETNQHQKPSISTIFPTQTVSLLKKPSEMFNSSSKETTLTSTIGTIKDKASTTKSSLFESGENYDSPFSSTFGVSAVPTLSRKFQFPAGKSEPGENVLASSTSLVLSAQSSPMIKSMTAPQSSSATPTFLSSMPLSRPFTTSNASADANLTVPTSSSSASPSLITSSSGSFSLQAFKTSVPLSTPISESPKTELQPPMAKSSLKTDKDASKQVSSLQSEAPKGEIESKLEPSVTTDPTIEISTSMTSGSQPSFSNMANPAPNVTLNAQPAQSSTARVLFPTSLPTSGSTTGEKNESLDVAETEEDEMEEEAPETSNTAELSLGSLGAFGIGSTPTATAPKSNPFGGPFGNASSSPMSSCI</sequence>
<comment type="caution">
    <text evidence="2">The sequence shown here is derived from an EMBL/GenBank/DDBJ whole genome shotgun (WGS) entry which is preliminary data.</text>
</comment>
<feature type="region of interest" description="Disordered" evidence="1">
    <location>
        <begin position="992"/>
        <end position="1044"/>
    </location>
</feature>
<feature type="region of interest" description="Disordered" evidence="1">
    <location>
        <begin position="1387"/>
        <end position="1565"/>
    </location>
</feature>
<feature type="compositionally biased region" description="Low complexity" evidence="1">
    <location>
        <begin position="1485"/>
        <end position="1496"/>
    </location>
</feature>
<dbReference type="Proteomes" id="UP001324115">
    <property type="component" value="Unassembled WGS sequence"/>
</dbReference>
<evidence type="ECO:0008006" key="4">
    <source>
        <dbReference type="Google" id="ProtNLM"/>
    </source>
</evidence>
<keyword evidence="3" id="KW-1185">Reference proteome</keyword>
<feature type="compositionally biased region" description="Polar residues" evidence="1">
    <location>
        <begin position="550"/>
        <end position="571"/>
    </location>
</feature>
<organism evidence="2 3">
    <name type="scientific">Quercus rubra</name>
    <name type="common">Northern red oak</name>
    <name type="synonym">Quercus borealis</name>
    <dbReference type="NCBI Taxonomy" id="3512"/>
    <lineage>
        <taxon>Eukaryota</taxon>
        <taxon>Viridiplantae</taxon>
        <taxon>Streptophyta</taxon>
        <taxon>Embryophyta</taxon>
        <taxon>Tracheophyta</taxon>
        <taxon>Spermatophyta</taxon>
        <taxon>Magnoliopsida</taxon>
        <taxon>eudicotyledons</taxon>
        <taxon>Gunneridae</taxon>
        <taxon>Pentapetalae</taxon>
        <taxon>rosids</taxon>
        <taxon>fabids</taxon>
        <taxon>Fagales</taxon>
        <taxon>Fagaceae</taxon>
        <taxon>Quercus</taxon>
    </lineage>
</organism>
<feature type="region of interest" description="Disordered" evidence="1">
    <location>
        <begin position="591"/>
        <end position="649"/>
    </location>
</feature>
<evidence type="ECO:0000313" key="3">
    <source>
        <dbReference type="Proteomes" id="UP001324115"/>
    </source>
</evidence>
<feature type="region of interest" description="Disordered" evidence="1">
    <location>
        <begin position="548"/>
        <end position="571"/>
    </location>
</feature>
<feature type="compositionally biased region" description="Basic and acidic residues" evidence="1">
    <location>
        <begin position="1033"/>
        <end position="1044"/>
    </location>
</feature>
<protein>
    <recommendedName>
        <fullName evidence="4">Nuclear pore complex protein NUP214</fullName>
    </recommendedName>
</protein>
<feature type="compositionally biased region" description="Acidic residues" evidence="1">
    <location>
        <begin position="1503"/>
        <end position="1517"/>
    </location>
</feature>
<feature type="compositionally biased region" description="Polar residues" evidence="1">
    <location>
        <begin position="992"/>
        <end position="1016"/>
    </location>
</feature>
<dbReference type="GO" id="GO:0017056">
    <property type="term" value="F:structural constituent of nuclear pore"/>
    <property type="evidence" value="ECO:0007669"/>
    <property type="project" value="InterPro"/>
</dbReference>
<evidence type="ECO:0000313" key="2">
    <source>
        <dbReference type="EMBL" id="KAK4608189.1"/>
    </source>
</evidence>
<dbReference type="PANTHER" id="PTHR34418">
    <property type="entry name" value="NUCLEAR PORE COMPLEX PROTEIN NUP214 ISOFORM X1"/>
    <property type="match status" value="1"/>
</dbReference>
<dbReference type="InterPro" id="IPR044694">
    <property type="entry name" value="NUP214"/>
</dbReference>
<feature type="compositionally biased region" description="Low complexity" evidence="1">
    <location>
        <begin position="626"/>
        <end position="641"/>
    </location>
</feature>
<accession>A0AAN7GL69</accession>
<feature type="compositionally biased region" description="Polar residues" evidence="1">
    <location>
        <begin position="1555"/>
        <end position="1565"/>
    </location>
</feature>
<evidence type="ECO:0000256" key="1">
    <source>
        <dbReference type="SAM" id="MobiDB-lite"/>
    </source>
</evidence>
<dbReference type="EMBL" id="JAXUIC010000001">
    <property type="protein sequence ID" value="KAK4608189.1"/>
    <property type="molecule type" value="Genomic_DNA"/>
</dbReference>
<name>A0AAN7GL69_QUERU</name>
<feature type="compositionally biased region" description="Polar residues" evidence="1">
    <location>
        <begin position="1437"/>
        <end position="1480"/>
    </location>
</feature>
<proteinExistence type="predicted"/>
<reference evidence="2 3" key="1">
    <citation type="journal article" date="2023" name="G3 (Bethesda)">
        <title>A haplotype-resolved chromosome-scale genome for Quercus rubra L. provides insights into the genetics of adaptive traits for red oak species.</title>
        <authorList>
            <person name="Kapoor B."/>
            <person name="Jenkins J."/>
            <person name="Schmutz J."/>
            <person name="Zhebentyayeva T."/>
            <person name="Kuelheim C."/>
            <person name="Coggeshall M."/>
            <person name="Heim C."/>
            <person name="Lasky J.R."/>
            <person name="Leites L."/>
            <person name="Islam-Faridi N."/>
            <person name="Romero-Severson J."/>
            <person name="DeLeo V.L."/>
            <person name="Lucas S.M."/>
            <person name="Lazic D."/>
            <person name="Gailing O."/>
            <person name="Carlson J."/>
            <person name="Staton M."/>
        </authorList>
    </citation>
    <scope>NUCLEOTIDE SEQUENCE [LARGE SCALE GENOMIC DNA]</scope>
    <source>
        <strain evidence="2">Pseudo-F2</strain>
    </source>
</reference>
<dbReference type="GO" id="GO:0006405">
    <property type="term" value="P:RNA export from nucleus"/>
    <property type="evidence" value="ECO:0007669"/>
    <property type="project" value="InterPro"/>
</dbReference>
<dbReference type="PANTHER" id="PTHR34418:SF3">
    <property type="entry name" value="NUCLEAR PORE COMPLEX PROTEIN NUP214"/>
    <property type="match status" value="1"/>
</dbReference>